<evidence type="ECO:0000313" key="2">
    <source>
        <dbReference type="Proteomes" id="UP001180515"/>
    </source>
</evidence>
<proteinExistence type="predicted"/>
<dbReference type="AlphaFoldDB" id="A0A0E2UBE1"/>
<dbReference type="GeneID" id="61420578"/>
<evidence type="ECO:0000313" key="1">
    <source>
        <dbReference type="EMBL" id="MDT2731785.1"/>
    </source>
</evidence>
<dbReference type="EMBL" id="JARQAG010000007">
    <property type="protein sequence ID" value="MDT2731785.1"/>
    <property type="molecule type" value="Genomic_DNA"/>
</dbReference>
<dbReference type="Pfam" id="PF11676">
    <property type="entry name" value="DUF3272"/>
    <property type="match status" value="1"/>
</dbReference>
<sequence>MTLRQFIFMALLCAFETYFFNDSVLAGDFLFALFWGILLYRDLRKVYAITNFSKKLIEAAKESKKKD</sequence>
<organism evidence="1 2">
    <name type="scientific">Streptococcus parauberis</name>
    <dbReference type="NCBI Taxonomy" id="1348"/>
    <lineage>
        <taxon>Bacteria</taxon>
        <taxon>Bacillati</taxon>
        <taxon>Bacillota</taxon>
        <taxon>Bacilli</taxon>
        <taxon>Lactobacillales</taxon>
        <taxon>Streptococcaceae</taxon>
        <taxon>Streptococcus</taxon>
    </lineage>
</organism>
<comment type="caution">
    <text evidence="1">The sequence shown here is derived from an EMBL/GenBank/DDBJ whole genome shotgun (WGS) entry which is preliminary data.</text>
</comment>
<dbReference type="InterPro" id="IPR021690">
    <property type="entry name" value="DUF3272"/>
</dbReference>
<name>A0A0E2UBE1_9STRE</name>
<reference evidence="1" key="1">
    <citation type="submission" date="2023-03" db="EMBL/GenBank/DDBJ databases">
        <authorList>
            <person name="Shen W."/>
            <person name="Cai J."/>
        </authorList>
    </citation>
    <scope>NUCLEOTIDE SEQUENCE</scope>
    <source>
        <strain evidence="1">P82-2</strain>
    </source>
</reference>
<dbReference type="Proteomes" id="UP001180515">
    <property type="component" value="Unassembled WGS sequence"/>
</dbReference>
<gene>
    <name evidence="1" type="ORF">P7G31_05950</name>
</gene>
<protein>
    <submittedName>
        <fullName evidence="1">DUF3272 family protein</fullName>
    </submittedName>
</protein>
<dbReference type="RefSeq" id="WP_003103383.1">
    <property type="nucleotide sequence ID" value="NZ_BAWT01000005.1"/>
</dbReference>
<accession>A0A0E2UBE1</accession>